<dbReference type="RefSeq" id="WP_091721305.1">
    <property type="nucleotide sequence ID" value="NZ_LT629779.1"/>
</dbReference>
<accession>A0A1H2A744</accession>
<dbReference type="Pfam" id="PF19730">
    <property type="entry name" value="DUF6221"/>
    <property type="match status" value="1"/>
</dbReference>
<dbReference type="OrthoDB" id="4290974at2"/>
<reference evidence="2" key="1">
    <citation type="submission" date="2016-10" db="EMBL/GenBank/DDBJ databases">
        <authorList>
            <person name="Varghese N."/>
            <person name="Submissions S."/>
        </authorList>
    </citation>
    <scope>NUCLEOTIDE SEQUENCE [LARGE SCALE GENOMIC DNA]</scope>
    <source>
        <strain evidence="2">IMMIB L-1606</strain>
    </source>
</reference>
<organism evidence="1 2">
    <name type="scientific">Pseudarthrobacter equi</name>
    <dbReference type="NCBI Taxonomy" id="728066"/>
    <lineage>
        <taxon>Bacteria</taxon>
        <taxon>Bacillati</taxon>
        <taxon>Actinomycetota</taxon>
        <taxon>Actinomycetes</taxon>
        <taxon>Micrococcales</taxon>
        <taxon>Micrococcaceae</taxon>
        <taxon>Pseudarthrobacter</taxon>
    </lineage>
</organism>
<protein>
    <submittedName>
        <fullName evidence="1">Uncharacterized protein</fullName>
    </submittedName>
</protein>
<sequence>MSTSLIDFLLARIAEDESFVQRIIAATYCDHNAEWRCDSSAVLSIGDEKLDSLIPTCCAVVGDFAARFDPARILAECAAKRAVVELHEGEIQIIHTGASAMSGDPLAHGLVIKSEGRVILEALATVYSSHPEYQSDWAVTA</sequence>
<name>A0A1H2A744_9MICC</name>
<dbReference type="AlphaFoldDB" id="A0A1H2A744"/>
<dbReference type="EMBL" id="LT629779">
    <property type="protein sequence ID" value="SDT41790.1"/>
    <property type="molecule type" value="Genomic_DNA"/>
</dbReference>
<evidence type="ECO:0000313" key="1">
    <source>
        <dbReference type="EMBL" id="SDT41790.1"/>
    </source>
</evidence>
<dbReference type="Proteomes" id="UP000198751">
    <property type="component" value="Chromosome I"/>
</dbReference>
<gene>
    <name evidence="1" type="ORF">SAMN04489743_2825</name>
</gene>
<keyword evidence="2" id="KW-1185">Reference proteome</keyword>
<dbReference type="InterPro" id="IPR046193">
    <property type="entry name" value="DUF6221"/>
</dbReference>
<proteinExistence type="predicted"/>
<evidence type="ECO:0000313" key="2">
    <source>
        <dbReference type="Proteomes" id="UP000198751"/>
    </source>
</evidence>